<evidence type="ECO:0000313" key="3">
    <source>
        <dbReference type="EMBL" id="ETW98256.1"/>
    </source>
</evidence>
<evidence type="ECO:0000259" key="1">
    <source>
        <dbReference type="Pfam" id="PF13654"/>
    </source>
</evidence>
<feature type="domain" description="Lon protease AAA" evidence="1">
    <location>
        <begin position="324"/>
        <end position="373"/>
    </location>
</feature>
<accession>W4LLM8</accession>
<reference evidence="3 4" key="1">
    <citation type="journal article" date="2014" name="Nature">
        <title>An environmental bacterial taxon with a large and distinct metabolic repertoire.</title>
        <authorList>
            <person name="Wilson M.C."/>
            <person name="Mori T."/>
            <person name="Ruckert C."/>
            <person name="Uria A.R."/>
            <person name="Helf M.J."/>
            <person name="Takada K."/>
            <person name="Gernert C."/>
            <person name="Steffens U.A."/>
            <person name="Heycke N."/>
            <person name="Schmitt S."/>
            <person name="Rinke C."/>
            <person name="Helfrich E.J."/>
            <person name="Brachmann A.O."/>
            <person name="Gurgui C."/>
            <person name="Wakimoto T."/>
            <person name="Kracht M."/>
            <person name="Crusemann M."/>
            <person name="Hentschel U."/>
            <person name="Abe I."/>
            <person name="Matsunaga S."/>
            <person name="Kalinowski J."/>
            <person name="Takeyama H."/>
            <person name="Piel J."/>
        </authorList>
    </citation>
    <scope>NUCLEOTIDE SEQUENCE [LARGE SCALE GENOMIC DNA]</scope>
    <source>
        <strain evidence="4">TSY1</strain>
    </source>
</reference>
<name>W4LLM8_ENTF1</name>
<evidence type="ECO:0000313" key="4">
    <source>
        <dbReference type="Proteomes" id="UP000019141"/>
    </source>
</evidence>
<sequence length="380" mass="42521">MNTQAVRISELSADQVRKAVDLSGLNFNTTADLEPRTVLAGQERATQALQMGIEMAQPGYNIFVSDVEGAGARTQITTLLQERAAAMPAPGDWVYVHNFRQPDQPCALALEPGQGCRLTQDMERLVTHLRETLPKAFQQEAFENEQRELGEKYEQQVRQIQQGFSRFAQEQGFRFQVDPAGNAIFIPMRDGEPMSQEALASLSDDERQALDKRQSDVLHTFRSVMQQQRQLMQQLAEDIKGIERNFCAAIIAPLINELCQQYPQASVHQYLAAVQEHMLSHLELFKAGRSPPQSGAMPFQLTPDGQESFLEYRVNVVVDNSDTQGAPVLIEDTPTYKNLFGTIERVVDPHGRVVTNFTRIKAGSLLKASGAICCLTWKMP</sequence>
<dbReference type="InterPro" id="IPR041699">
    <property type="entry name" value="AAA_32"/>
</dbReference>
<comment type="caution">
    <text evidence="3">The sequence shown here is derived from an EMBL/GenBank/DDBJ whole genome shotgun (WGS) entry which is preliminary data.</text>
</comment>
<gene>
    <name evidence="3" type="ORF">ETSY1_19545</name>
</gene>
<feature type="domain" description="Lon-like helical" evidence="2">
    <location>
        <begin position="92"/>
        <end position="125"/>
    </location>
</feature>
<keyword evidence="4" id="KW-1185">Reference proteome</keyword>
<dbReference type="AlphaFoldDB" id="W4LLM8"/>
<dbReference type="HOGENOM" id="CLU_055804_0_0_7"/>
<organism evidence="3 4">
    <name type="scientific">Entotheonella factor</name>
    <dbReference type="NCBI Taxonomy" id="1429438"/>
    <lineage>
        <taxon>Bacteria</taxon>
        <taxon>Pseudomonadati</taxon>
        <taxon>Nitrospinota/Tectimicrobiota group</taxon>
        <taxon>Candidatus Tectimicrobiota</taxon>
        <taxon>Candidatus Entotheonellia</taxon>
        <taxon>Candidatus Entotheonellales</taxon>
        <taxon>Candidatus Entotheonellaceae</taxon>
        <taxon>Candidatus Entotheonella</taxon>
    </lineage>
</organism>
<dbReference type="Pfam" id="PF13654">
    <property type="entry name" value="AAA_32"/>
    <property type="match status" value="1"/>
</dbReference>
<dbReference type="Proteomes" id="UP000019141">
    <property type="component" value="Unassembled WGS sequence"/>
</dbReference>
<protein>
    <submittedName>
        <fullName evidence="3">Uncharacterized protein</fullName>
    </submittedName>
</protein>
<dbReference type="Gene3D" id="3.40.50.300">
    <property type="entry name" value="P-loop containing nucleotide triphosphate hydrolases"/>
    <property type="match status" value="2"/>
</dbReference>
<dbReference type="InterPro" id="IPR027417">
    <property type="entry name" value="P-loop_NTPase"/>
</dbReference>
<dbReference type="InterPro" id="IPR046844">
    <property type="entry name" value="Lon-like_helical"/>
</dbReference>
<dbReference type="Pfam" id="PF20437">
    <property type="entry name" value="LonC_helical"/>
    <property type="match status" value="1"/>
</dbReference>
<proteinExistence type="predicted"/>
<evidence type="ECO:0000259" key="2">
    <source>
        <dbReference type="Pfam" id="PF20437"/>
    </source>
</evidence>
<dbReference type="EMBL" id="AZHW01000571">
    <property type="protein sequence ID" value="ETW98256.1"/>
    <property type="molecule type" value="Genomic_DNA"/>
</dbReference>